<sequence length="101" mass="10823">MIKPGNTVRLSCVKSLGKHTVYAAQESNGEVSKNPLRHAMINSGIVVVFCVLVLFFPAIALYVSGLFTFFGVTGLLTWLGSKSHYQARNALDNLPAPAVAS</sequence>
<feature type="transmembrane region" description="Helical" evidence="1">
    <location>
        <begin position="39"/>
        <end position="56"/>
    </location>
</feature>
<dbReference type="Proteomes" id="UP000526003">
    <property type="component" value="Unassembled WGS sequence"/>
</dbReference>
<keyword evidence="3" id="KW-1185">Reference proteome</keyword>
<name>A0A7X1GBR3_9PSED</name>
<dbReference type="EMBL" id="JACMYG010000005">
    <property type="protein sequence ID" value="MBC2689539.1"/>
    <property type="molecule type" value="Genomic_DNA"/>
</dbReference>
<reference evidence="2 3" key="1">
    <citation type="submission" date="2020-08" db="EMBL/GenBank/DDBJ databases">
        <title>Pseudomonas sp. nov.</title>
        <authorList>
            <person name="Gieschler S."/>
            <person name="Fiedler G."/>
            <person name="Brinks E."/>
            <person name="Boehnlein C."/>
            <person name="Franz C.M.A.P."/>
            <person name="Kabisch J."/>
        </authorList>
    </citation>
    <scope>NUCLEOTIDE SEQUENCE [LARGE SCALE GENOMIC DNA]</scope>
    <source>
        <strain evidence="2 3">MBT-1</strain>
    </source>
</reference>
<organism evidence="2 3">
    <name type="scientific">Pseudomonas kielensis</name>
    <dbReference type="NCBI Taxonomy" id="2762577"/>
    <lineage>
        <taxon>Bacteria</taxon>
        <taxon>Pseudomonadati</taxon>
        <taxon>Pseudomonadota</taxon>
        <taxon>Gammaproteobacteria</taxon>
        <taxon>Pseudomonadales</taxon>
        <taxon>Pseudomonadaceae</taxon>
        <taxon>Pseudomonas</taxon>
    </lineage>
</organism>
<dbReference type="RefSeq" id="WP_185818158.1">
    <property type="nucleotide sequence ID" value="NZ_JACMYG010000005.1"/>
</dbReference>
<evidence type="ECO:0000313" key="2">
    <source>
        <dbReference type="EMBL" id="MBC2689539.1"/>
    </source>
</evidence>
<keyword evidence="1" id="KW-1133">Transmembrane helix</keyword>
<keyword evidence="1" id="KW-0472">Membrane</keyword>
<accession>A0A7X1GBR3</accession>
<keyword evidence="1" id="KW-0812">Transmembrane</keyword>
<evidence type="ECO:0000256" key="1">
    <source>
        <dbReference type="SAM" id="Phobius"/>
    </source>
</evidence>
<evidence type="ECO:0000313" key="3">
    <source>
        <dbReference type="Proteomes" id="UP000526003"/>
    </source>
</evidence>
<gene>
    <name evidence="2" type="ORF">H7995_06975</name>
</gene>
<dbReference type="AlphaFoldDB" id="A0A7X1GBR3"/>
<protein>
    <submittedName>
        <fullName evidence="2">Uncharacterized protein</fullName>
    </submittedName>
</protein>
<proteinExistence type="predicted"/>
<comment type="caution">
    <text evidence="2">The sequence shown here is derived from an EMBL/GenBank/DDBJ whole genome shotgun (WGS) entry which is preliminary data.</text>
</comment>